<feature type="domain" description="SRCR" evidence="12">
    <location>
        <begin position="666"/>
        <end position="762"/>
    </location>
</feature>
<dbReference type="PANTHER" id="PTHR19331">
    <property type="entry name" value="SCAVENGER RECEPTOR DOMAIN-CONTAINING"/>
    <property type="match status" value="1"/>
</dbReference>
<evidence type="ECO:0000313" key="14">
    <source>
        <dbReference type="EMBL" id="KAJ8250032.1"/>
    </source>
</evidence>
<reference evidence="14" key="1">
    <citation type="journal article" date="2023" name="Science">
        <title>Genome structures resolve the early diversification of teleost fishes.</title>
        <authorList>
            <person name="Parey E."/>
            <person name="Louis A."/>
            <person name="Montfort J."/>
            <person name="Bouchez O."/>
            <person name="Roques C."/>
            <person name="Iampietro C."/>
            <person name="Lluch J."/>
            <person name="Castinel A."/>
            <person name="Donnadieu C."/>
            <person name="Desvignes T."/>
            <person name="Floi Bucao C."/>
            <person name="Jouanno E."/>
            <person name="Wen M."/>
            <person name="Mejri S."/>
            <person name="Dirks R."/>
            <person name="Jansen H."/>
            <person name="Henkel C."/>
            <person name="Chen W.J."/>
            <person name="Zahm M."/>
            <person name="Cabau C."/>
            <person name="Klopp C."/>
            <person name="Thompson A.W."/>
            <person name="Robinson-Rechavi M."/>
            <person name="Braasch I."/>
            <person name="Lecointre G."/>
            <person name="Bobe J."/>
            <person name="Postlethwait J.H."/>
            <person name="Berthelot C."/>
            <person name="Roest Crollius H."/>
            <person name="Guiguen Y."/>
        </authorList>
    </citation>
    <scope>NUCLEOTIDE SEQUENCE</scope>
    <source>
        <strain evidence="14">Concon-B</strain>
    </source>
</reference>
<dbReference type="PROSITE" id="PS00420">
    <property type="entry name" value="SRCR_1"/>
    <property type="match status" value="2"/>
</dbReference>
<gene>
    <name evidence="14" type="ORF">COCON_G00232480</name>
</gene>
<dbReference type="SMART" id="SM00202">
    <property type="entry name" value="SR"/>
    <property type="match status" value="7"/>
</dbReference>
<keyword evidence="4" id="KW-0677">Repeat</keyword>
<feature type="disulfide bond" evidence="9">
    <location>
        <begin position="519"/>
        <end position="529"/>
    </location>
</feature>
<dbReference type="InterPro" id="IPR004020">
    <property type="entry name" value="DAPIN"/>
</dbReference>
<keyword evidence="7 9" id="KW-1015">Disulfide bond</keyword>
<evidence type="ECO:0000256" key="7">
    <source>
        <dbReference type="ARBA" id="ARBA00023157"/>
    </source>
</evidence>
<comment type="subcellular location">
    <subcellularLocation>
        <location evidence="1">Membrane</location>
        <topology evidence="1">Single-pass membrane protein</topology>
    </subcellularLocation>
</comment>
<feature type="compositionally biased region" description="Basic and acidic residues" evidence="10">
    <location>
        <begin position="46"/>
        <end position="60"/>
    </location>
</feature>
<evidence type="ECO:0000256" key="1">
    <source>
        <dbReference type="ARBA" id="ARBA00004167"/>
    </source>
</evidence>
<feature type="disulfide bond" evidence="9">
    <location>
        <begin position="593"/>
        <end position="654"/>
    </location>
</feature>
<dbReference type="SUPFAM" id="SSF56487">
    <property type="entry name" value="SRCR-like"/>
    <property type="match status" value="8"/>
</dbReference>
<dbReference type="FunFam" id="3.10.250.10:FF:000012">
    <property type="entry name" value="CD163 molecule like 1"/>
    <property type="match status" value="1"/>
</dbReference>
<evidence type="ECO:0000313" key="15">
    <source>
        <dbReference type="Proteomes" id="UP001152803"/>
    </source>
</evidence>
<dbReference type="Proteomes" id="UP001152803">
    <property type="component" value="Unassembled WGS sequence"/>
</dbReference>
<keyword evidence="3" id="KW-0732">Signal</keyword>
<feature type="domain" description="SRCR" evidence="12">
    <location>
        <begin position="972"/>
        <end position="1070"/>
    </location>
</feature>
<dbReference type="PROSITE" id="PS50824">
    <property type="entry name" value="DAPIN"/>
    <property type="match status" value="1"/>
</dbReference>
<feature type="disulfide bond" evidence="9">
    <location>
        <begin position="792"/>
        <end position="856"/>
    </location>
</feature>
<feature type="disulfide bond" evidence="9">
    <location>
        <begin position="937"/>
        <end position="947"/>
    </location>
</feature>
<name>A0A9Q1CW34_CONCO</name>
<accession>A0A9Q1CW34</accession>
<feature type="compositionally biased region" description="Basic and acidic residues" evidence="10">
    <location>
        <begin position="111"/>
        <end position="128"/>
    </location>
</feature>
<dbReference type="FunFam" id="3.10.250.10:FF:000009">
    <property type="entry name" value="WC1"/>
    <property type="match status" value="3"/>
</dbReference>
<feature type="disulfide bond" evidence="9">
    <location>
        <begin position="289"/>
        <end position="299"/>
    </location>
</feature>
<feature type="domain" description="SRCR" evidence="12">
    <location>
        <begin position="555"/>
        <end position="655"/>
    </location>
</feature>
<feature type="disulfide bond" evidence="9">
    <location>
        <begin position="1041"/>
        <end position="1051"/>
    </location>
</feature>
<comment type="caution">
    <text evidence="14">The sequence shown here is derived from an EMBL/GenBank/DDBJ whole genome shotgun (WGS) entry which is preliminary data.</text>
</comment>
<evidence type="ECO:0000256" key="3">
    <source>
        <dbReference type="ARBA" id="ARBA00022729"/>
    </source>
</evidence>
<dbReference type="InterPro" id="IPR036772">
    <property type="entry name" value="SRCR-like_dom_sf"/>
</dbReference>
<dbReference type="InterPro" id="IPR011029">
    <property type="entry name" value="DEATH-like_dom_sf"/>
</dbReference>
<organism evidence="14 15">
    <name type="scientific">Conger conger</name>
    <name type="common">Conger eel</name>
    <name type="synonym">Muraena conger</name>
    <dbReference type="NCBI Taxonomy" id="82655"/>
    <lineage>
        <taxon>Eukaryota</taxon>
        <taxon>Metazoa</taxon>
        <taxon>Chordata</taxon>
        <taxon>Craniata</taxon>
        <taxon>Vertebrata</taxon>
        <taxon>Euteleostomi</taxon>
        <taxon>Actinopterygii</taxon>
        <taxon>Neopterygii</taxon>
        <taxon>Teleostei</taxon>
        <taxon>Anguilliformes</taxon>
        <taxon>Congridae</taxon>
        <taxon>Conger</taxon>
    </lineage>
</organism>
<evidence type="ECO:0000256" key="8">
    <source>
        <dbReference type="ARBA" id="ARBA00023180"/>
    </source>
</evidence>
<dbReference type="Gene3D" id="1.10.533.10">
    <property type="entry name" value="Death Domain, Fas"/>
    <property type="match status" value="1"/>
</dbReference>
<feature type="disulfide bond" evidence="9">
    <location>
        <begin position="624"/>
        <end position="634"/>
    </location>
</feature>
<dbReference type="InterPro" id="IPR001190">
    <property type="entry name" value="SRCR"/>
</dbReference>
<feature type="domain" description="SRCR" evidence="12">
    <location>
        <begin position="333"/>
        <end position="433"/>
    </location>
</feature>
<feature type="disulfide bond" evidence="9">
    <location>
        <begin position="402"/>
        <end position="412"/>
    </location>
</feature>
<dbReference type="PANTHER" id="PTHR19331:SF468">
    <property type="entry name" value="SCAVENGER RECEPTOR CYSTEINE-RICH TYPE 1 PROTEIN M160"/>
    <property type="match status" value="1"/>
</dbReference>
<feature type="compositionally biased region" description="Basic and acidic residues" evidence="10">
    <location>
        <begin position="74"/>
        <end position="97"/>
    </location>
</feature>
<dbReference type="OrthoDB" id="536948at2759"/>
<evidence type="ECO:0000256" key="6">
    <source>
        <dbReference type="ARBA" id="ARBA00023136"/>
    </source>
</evidence>
<dbReference type="PROSITE" id="PS50287">
    <property type="entry name" value="SRCR_2"/>
    <property type="match status" value="8"/>
</dbReference>
<keyword evidence="6 11" id="KW-0472">Membrane</keyword>
<feature type="domain" description="SRCR" evidence="12">
    <location>
        <begin position="267"/>
        <end position="320"/>
    </location>
</feature>
<evidence type="ECO:0000259" key="13">
    <source>
        <dbReference type="PROSITE" id="PS50824"/>
    </source>
</evidence>
<feature type="disulfide bond" evidence="9">
    <location>
        <begin position="836"/>
        <end position="846"/>
    </location>
</feature>
<feature type="disulfide bond" evidence="9">
    <location>
        <begin position="475"/>
        <end position="539"/>
    </location>
</feature>
<dbReference type="FunFam" id="3.10.250.10:FF:000016">
    <property type="entry name" value="Scavenger receptor cysteine-rich protein type 12"/>
    <property type="match status" value="1"/>
</dbReference>
<dbReference type="Gene3D" id="3.10.250.10">
    <property type="entry name" value="SRCR-like domain"/>
    <property type="match status" value="8"/>
</dbReference>
<feature type="disulfide bond" evidence="9">
    <location>
        <begin position="358"/>
        <end position="422"/>
    </location>
</feature>
<feature type="domain" description="SRCR" evidence="12">
    <location>
        <begin position="767"/>
        <end position="867"/>
    </location>
</feature>
<feature type="disulfide bond" evidence="9">
    <location>
        <begin position="805"/>
        <end position="866"/>
    </location>
</feature>
<evidence type="ECO:0008006" key="16">
    <source>
        <dbReference type="Google" id="ProtNLM"/>
    </source>
</evidence>
<keyword evidence="2 11" id="KW-0812">Transmembrane</keyword>
<protein>
    <recommendedName>
        <fullName evidence="16">Scavenger receptor cysteine-rich type 1 protein M130-like</fullName>
    </recommendedName>
</protein>
<feature type="disulfide bond" evidence="9">
    <location>
        <begin position="488"/>
        <end position="549"/>
    </location>
</feature>
<keyword evidence="8" id="KW-0325">Glycoprotein</keyword>
<evidence type="ECO:0000256" key="5">
    <source>
        <dbReference type="ARBA" id="ARBA00022989"/>
    </source>
</evidence>
<evidence type="ECO:0000256" key="4">
    <source>
        <dbReference type="ARBA" id="ARBA00022737"/>
    </source>
</evidence>
<evidence type="ECO:0000256" key="2">
    <source>
        <dbReference type="ARBA" id="ARBA00022692"/>
    </source>
</evidence>
<evidence type="ECO:0000256" key="11">
    <source>
        <dbReference type="SAM" id="Phobius"/>
    </source>
</evidence>
<dbReference type="EMBL" id="JAFJMO010000019">
    <property type="protein sequence ID" value="KAJ8250032.1"/>
    <property type="molecule type" value="Genomic_DNA"/>
</dbReference>
<feature type="disulfide bond" evidence="9">
    <location>
        <begin position="371"/>
        <end position="432"/>
    </location>
</feature>
<evidence type="ECO:0000256" key="9">
    <source>
        <dbReference type="PROSITE-ProRule" id="PRU00196"/>
    </source>
</evidence>
<feature type="domain" description="Pyrin" evidence="13">
    <location>
        <begin position="149"/>
        <end position="267"/>
    </location>
</feature>
<feature type="domain" description="SRCR" evidence="12">
    <location>
        <begin position="872"/>
        <end position="967"/>
    </location>
</feature>
<keyword evidence="15" id="KW-1185">Reference proteome</keyword>
<feature type="transmembrane region" description="Helical" evidence="11">
    <location>
        <begin position="1097"/>
        <end position="1122"/>
    </location>
</feature>
<keyword evidence="5 11" id="KW-1133">Transmembrane helix</keyword>
<dbReference type="FunFam" id="3.10.250.10:FF:000002">
    <property type="entry name" value="Scavenger receptor cysteine-rich type 1 protein M130"/>
    <property type="match status" value="1"/>
</dbReference>
<sequence>MSLSEEPESKGGTLSTDRKRVQVERAGSPVPSCLSMKSDPSMEPPLKLRREDTEDQRVQVERAGSPVPSCLSMKSDHSMDHPLDFRGEVTGDQRVQVERAGSPVPSCLSMKSDHSMDRPPDFRGEVTGDQRILQSLESSSLEEKSSDKLSPPKQSLLRTLLRLKKNGKLKLFQSHLSQDCPECFKTLSEDPSVLDKFMKMKESFNSHQSHDYPECSEREQKDPEVLYIVEKMLETSGSERSLKITLHILRNMKQTDLADSLERDEQHKLGGAAAFGQGEGQVWAEEIQCRGNESQIYFCPTAPSQNQPCSHGNDVGLVCSGRVDDAGVICSEVRLVGGADLCSGRVEVHHGSSWGTVCDAAFDQRDAEVVCRELGCGAPKELRGAAAFGQGEGQVWAEEIQCRGNESQIYFCPTTPSQNQPCSHGNDVGLVCSGREEDEAGVICSAHQIVRLVGGADLCSGRVEVHHESSWGTVCDADFDQRDAEVVCRELGCGAPEELRGAAAFGQGEGQVWAEEIQCRGNESQINSCPTAPSQNQPCSHGNDVGLVCSGYTESRLAGGPDICSGRVELEYLGTWWTVCDACWDSRASDVLCRQLKCGTAVAVPGQTWFGNGSGPISHDVFDCRGNETRLSQCAVSSWSRAAFSRGQEARVICSGSVLSTLDGTVRLAGESECGGPVEVYYQETWSRVGGSWNSREASVACRQLGCGSAVQVYSSSPSGTGGSDVCLTGFQCSGRESHLGNCSTPHNLTCSSRERVSIVCSNRRSLRLVGGGGDCAGRVEVLYDGSWGTVCDDSWDLEDAQVVCRQLQCGTALSAPLPSFFGPGNGPVWLDEVGCVGNETSLWDCPTAGWGQTDCGHKEDVGVVCSEFKEMRLSEGCSGNLEVFYNGTWGNVCWNEMEDDTATLICQELNCGNTSKVSKTGPRVESAPNWLDHVKCRPHDSTLWQCPSDSWGDNKCDKTVAVLNCTDHWPLRVVGGAGGCSGRLEVFHGGSWRTVCGDSWDMMDARVVCRQLGCVLAQGAHGNATFGTGNGALWLTEVNCRGTELHLWDCPHSAHSSCRSQNQAGVTCTGLSSRSSPTAVATKPPVTTPPGLSIPAVAFLVVGALFFLLLVLLVLLGVLLLQNRALRRALSQWAHLPEPVYEEIEFNPVSGGTDSAPRWGSGLSEDPPSGYEDVGDGKGHSLSGKNLCDPTVLLFESPEIKPPSLLASRGPGDGGHQVCGELVEGDAPEYYDDVITTQQDPEAFSGDLVTEDTTENYDDVITAADAHPDSVAGELVEGDAPEYYDDVITTQQDPEAFSAASGLDYDDVGVELPERGGAF</sequence>
<feature type="domain" description="SRCR" evidence="12">
    <location>
        <begin position="450"/>
        <end position="550"/>
    </location>
</feature>
<feature type="region of interest" description="Disordered" evidence="10">
    <location>
        <begin position="1152"/>
        <end position="1179"/>
    </location>
</feature>
<dbReference type="Pfam" id="PF00530">
    <property type="entry name" value="SRCR"/>
    <property type="match status" value="8"/>
</dbReference>
<feature type="disulfide bond" evidence="9">
    <location>
        <begin position="733"/>
        <end position="743"/>
    </location>
</feature>
<proteinExistence type="predicted"/>
<comment type="caution">
    <text evidence="9">Lacks conserved residue(s) required for the propagation of feature annotation.</text>
</comment>
<evidence type="ECO:0000256" key="10">
    <source>
        <dbReference type="SAM" id="MobiDB-lite"/>
    </source>
</evidence>
<dbReference type="PRINTS" id="PR00258">
    <property type="entry name" value="SPERACTRCPTR"/>
</dbReference>
<feature type="region of interest" description="Disordered" evidence="10">
    <location>
        <begin position="1"/>
        <end position="128"/>
    </location>
</feature>
<evidence type="ECO:0000259" key="12">
    <source>
        <dbReference type="PROSITE" id="PS50287"/>
    </source>
</evidence>
<dbReference type="FunFam" id="3.10.250.10:FF:000013">
    <property type="entry name" value="CD163 molecule like 1"/>
    <property type="match status" value="1"/>
</dbReference>
<dbReference type="GO" id="GO:0016020">
    <property type="term" value="C:membrane"/>
    <property type="evidence" value="ECO:0007669"/>
    <property type="project" value="UniProtKB-SubCell"/>
</dbReference>